<dbReference type="SUPFAM" id="SSF51445">
    <property type="entry name" value="(Trans)glycosidases"/>
    <property type="match status" value="1"/>
</dbReference>
<dbReference type="GO" id="GO:0005975">
    <property type="term" value="P:carbohydrate metabolic process"/>
    <property type="evidence" value="ECO:0007669"/>
    <property type="project" value="InterPro"/>
</dbReference>
<organism evidence="11 12">
    <name type="scientific">Absicoccus porci</name>
    <dbReference type="NCBI Taxonomy" id="2486576"/>
    <lineage>
        <taxon>Bacteria</taxon>
        <taxon>Bacillati</taxon>
        <taxon>Bacillota</taxon>
        <taxon>Erysipelotrichia</taxon>
        <taxon>Erysipelotrichales</taxon>
        <taxon>Erysipelotrichaceae</taxon>
        <taxon>Absicoccus</taxon>
    </lineage>
</organism>
<dbReference type="Pfam" id="PF02446">
    <property type="entry name" value="Glyco_hydro_77"/>
    <property type="match status" value="1"/>
</dbReference>
<proteinExistence type="inferred from homology"/>
<evidence type="ECO:0000313" key="12">
    <source>
        <dbReference type="Proteomes" id="UP000276568"/>
    </source>
</evidence>
<dbReference type="Proteomes" id="UP000276568">
    <property type="component" value="Unassembled WGS sequence"/>
</dbReference>
<evidence type="ECO:0000256" key="5">
    <source>
        <dbReference type="ARBA" id="ARBA00022676"/>
    </source>
</evidence>
<keyword evidence="7 10" id="KW-0119">Carbohydrate metabolism</keyword>
<dbReference type="InterPro" id="IPR017853">
    <property type="entry name" value="GH"/>
</dbReference>
<evidence type="ECO:0000256" key="6">
    <source>
        <dbReference type="ARBA" id="ARBA00022679"/>
    </source>
</evidence>
<keyword evidence="6 10" id="KW-0808">Transferase</keyword>
<accession>A0A3N0HYN2</accession>
<dbReference type="NCBIfam" id="NF011080">
    <property type="entry name" value="PRK14508.1-3"/>
    <property type="match status" value="1"/>
</dbReference>
<keyword evidence="5 10" id="KW-0328">Glycosyltransferase</keyword>
<dbReference type="EC" id="2.4.1.25" evidence="3 10"/>
<reference evidence="11 12" key="1">
    <citation type="submission" date="2018-11" db="EMBL/GenBank/DDBJ databases">
        <title>Clostridium sp. nov., a member of the family Erysipelotrichaceae isolated from pig faeces.</title>
        <authorList>
            <person name="Chang Y.-H."/>
        </authorList>
    </citation>
    <scope>NUCLEOTIDE SEQUENCE [LARGE SCALE GENOMIC DNA]</scope>
    <source>
        <strain evidence="11 12">YH-panp20</strain>
    </source>
</reference>
<evidence type="ECO:0000256" key="2">
    <source>
        <dbReference type="ARBA" id="ARBA00005684"/>
    </source>
</evidence>
<dbReference type="InterPro" id="IPR003385">
    <property type="entry name" value="Glyco_hydro_77"/>
</dbReference>
<dbReference type="PANTHER" id="PTHR32438:SF5">
    <property type="entry name" value="4-ALPHA-GLUCANOTRANSFERASE DPE1, CHLOROPLASTIC_AMYLOPLASTIC"/>
    <property type="match status" value="1"/>
</dbReference>
<comment type="catalytic activity">
    <reaction evidence="1 10">
        <text>Transfers a segment of a (1-&gt;4)-alpha-D-glucan to a new position in an acceptor, which may be glucose or a (1-&gt;4)-alpha-D-glucan.</text>
        <dbReference type="EC" id="2.4.1.25"/>
    </reaction>
</comment>
<comment type="caution">
    <text evidence="11">The sequence shown here is derived from an EMBL/GenBank/DDBJ whole genome shotgun (WGS) entry which is preliminary data.</text>
</comment>
<comment type="similarity">
    <text evidence="2 10">Belongs to the disproportionating enzyme family.</text>
</comment>
<evidence type="ECO:0000256" key="1">
    <source>
        <dbReference type="ARBA" id="ARBA00000439"/>
    </source>
</evidence>
<evidence type="ECO:0000313" key="11">
    <source>
        <dbReference type="EMBL" id="RNM29320.1"/>
    </source>
</evidence>
<evidence type="ECO:0000256" key="9">
    <source>
        <dbReference type="ARBA" id="ARBA00031501"/>
    </source>
</evidence>
<name>A0A3N0HYN2_9FIRM</name>
<dbReference type="NCBIfam" id="TIGR00217">
    <property type="entry name" value="malQ"/>
    <property type="match status" value="1"/>
</dbReference>
<dbReference type="OrthoDB" id="9811841at2"/>
<sequence>MKRSAGILYPIFSLSSRYGIGCFSKEAYEFIDFLKKAGQTYWQILPIHSTGFGDSPYQPVSAFAGNPYFISLEDLIQDGLLTEQECNSYDFGHDVEHINYGALYNYRQDLLKQAFVRFQPDDAYEKFLKDASYWLKDYALYMVIKQQQEGKSWNDWPLEARMRKPSYLKQIETENKKLMHFYYFQQYEFAKQWQKLLTYAHSQEIQIIGDIPFYCAMDSSDVWAHPEIFWMDEDYLPKYVAGTLPDAFSPTGQRWGNPVYDWTALKKTKYDWWMKRMQHAQKWFDVVRIDHFHGFSEYCAIPYEEETAENGIAKKGPGLDFFNVLKQVCPDIEIIAEDLGTNTPEKEKLLKDTGFPGMNVLQFAFTGWSHDSYYLTHNHKRNSVVYTGTHDNPTTLEWFETLNEGDRIFASKYIHTDPNNPGQFVWDFIREAYRSVANLTIVSLSDYLVKGKEARINTPGTSQGNWQWRLVPHFLSDELAYSIRDLTETYGRLQ</sequence>
<dbReference type="EMBL" id="RJQC01000004">
    <property type="protein sequence ID" value="RNM29320.1"/>
    <property type="molecule type" value="Genomic_DNA"/>
</dbReference>
<evidence type="ECO:0000256" key="4">
    <source>
        <dbReference type="ARBA" id="ARBA00020295"/>
    </source>
</evidence>
<gene>
    <name evidence="11" type="primary">malQ</name>
    <name evidence="11" type="ORF">EDX97_09975</name>
</gene>
<protein>
    <recommendedName>
        <fullName evidence="4 10">4-alpha-glucanotransferase</fullName>
        <ecNumber evidence="3 10">2.4.1.25</ecNumber>
    </recommendedName>
    <alternativeName>
        <fullName evidence="8 10">Amylomaltase</fullName>
    </alternativeName>
    <alternativeName>
        <fullName evidence="9 10">Disproportionating enzyme</fullName>
    </alternativeName>
</protein>
<evidence type="ECO:0000256" key="7">
    <source>
        <dbReference type="ARBA" id="ARBA00023277"/>
    </source>
</evidence>
<keyword evidence="12" id="KW-1185">Reference proteome</keyword>
<dbReference type="GO" id="GO:0004134">
    <property type="term" value="F:4-alpha-glucanotransferase activity"/>
    <property type="evidence" value="ECO:0007669"/>
    <property type="project" value="UniProtKB-EC"/>
</dbReference>
<dbReference type="AlphaFoldDB" id="A0A3N0HYN2"/>
<evidence type="ECO:0000256" key="3">
    <source>
        <dbReference type="ARBA" id="ARBA00012560"/>
    </source>
</evidence>
<evidence type="ECO:0000256" key="10">
    <source>
        <dbReference type="RuleBase" id="RU361207"/>
    </source>
</evidence>
<evidence type="ECO:0000256" key="8">
    <source>
        <dbReference type="ARBA" id="ARBA00031423"/>
    </source>
</evidence>
<dbReference type="PANTHER" id="PTHR32438">
    <property type="entry name" value="4-ALPHA-GLUCANOTRANSFERASE DPE1, CHLOROPLASTIC/AMYLOPLASTIC"/>
    <property type="match status" value="1"/>
</dbReference>
<dbReference type="Gene3D" id="3.20.20.80">
    <property type="entry name" value="Glycosidases"/>
    <property type="match status" value="1"/>
</dbReference>